<comment type="caution">
    <text evidence="1">The sequence shown here is derived from an EMBL/GenBank/DDBJ whole genome shotgun (WGS) entry which is preliminary data.</text>
</comment>
<evidence type="ECO:0000313" key="2">
    <source>
        <dbReference type="Proteomes" id="UP000022141"/>
    </source>
</evidence>
<dbReference type="eggNOG" id="ENOG50347WW">
    <property type="taxonomic scope" value="Bacteria"/>
</dbReference>
<dbReference type="PATRIC" id="fig|1454004.3.peg.4182"/>
<accession>A0A011P7W0</accession>
<gene>
    <name evidence="1" type="ORF">AW11_04081</name>
</gene>
<dbReference type="STRING" id="1454004.AW11_04081"/>
<keyword evidence="2" id="KW-1185">Reference proteome</keyword>
<dbReference type="Proteomes" id="UP000022141">
    <property type="component" value="Unassembled WGS sequence"/>
</dbReference>
<sequence>MIELSLSGKDINALARKISEQSYFHESLPETLETDYAAQAIAPGWPDRIGDASKCFEAVWDEQRRLAVYPGLTVEVTLPLPPDPETIIAWLGELDFELASFSTLYREWQAIDPDYIPPGFTNRHRLHGAFAAIKGAGHRRLVSDRWLDYCPIKLTRRGDLSFVQFHDLKADAATSLQQAKPGHIALSSEPQGGFIKDGYLLRHDFNGVLEERRGVLKVTVLGRAVSPREMLDACVVRGDVKGKRVNNVGFVFLDETEIGDHLHQLWLRGLECWTIRDGRELRLDDAYAPPPPTPPAWAR</sequence>
<organism evidence="1 2">
    <name type="scientific">Accumulibacter regalis</name>
    <dbReference type="NCBI Taxonomy" id="522306"/>
    <lineage>
        <taxon>Bacteria</taxon>
        <taxon>Pseudomonadati</taxon>
        <taxon>Pseudomonadota</taxon>
        <taxon>Betaproteobacteria</taxon>
        <taxon>Candidatus Accumulibacter</taxon>
    </lineage>
</organism>
<reference evidence="1" key="1">
    <citation type="submission" date="2014-02" db="EMBL/GenBank/DDBJ databases">
        <title>Expanding our view of genomic diversity in Candidatus Accumulibacter clades.</title>
        <authorList>
            <person name="Skennerton C.T."/>
            <person name="Barr J.J."/>
            <person name="Slater F.R."/>
            <person name="Bond P.L."/>
            <person name="Tyson G.W."/>
        </authorList>
    </citation>
    <scope>NUCLEOTIDE SEQUENCE [LARGE SCALE GENOMIC DNA]</scope>
</reference>
<protein>
    <submittedName>
        <fullName evidence="1">Uncharacterized protein</fullName>
    </submittedName>
</protein>
<dbReference type="AlphaFoldDB" id="A0A011P7W0"/>
<name>A0A011P7W0_ACCRE</name>
<evidence type="ECO:0000313" key="1">
    <source>
        <dbReference type="EMBL" id="EXI83666.1"/>
    </source>
</evidence>
<dbReference type="EMBL" id="JEMY01000083">
    <property type="protein sequence ID" value="EXI83666.1"/>
    <property type="molecule type" value="Genomic_DNA"/>
</dbReference>
<proteinExistence type="predicted"/>